<dbReference type="Proteomes" id="UP001600894">
    <property type="component" value="Unassembled WGS sequence"/>
</dbReference>
<organism evidence="1 2">
    <name type="scientific">Enterocloster alcoholdehydrogenati</name>
    <dbReference type="NCBI Taxonomy" id="2547410"/>
    <lineage>
        <taxon>Bacteria</taxon>
        <taxon>Bacillati</taxon>
        <taxon>Bacillota</taxon>
        <taxon>Clostridia</taxon>
        <taxon>Lachnospirales</taxon>
        <taxon>Lachnospiraceae</taxon>
        <taxon>Enterocloster</taxon>
    </lineage>
</organism>
<protein>
    <recommendedName>
        <fullName evidence="3">Zinc ribbon domain-containing protein</fullName>
    </recommendedName>
</protein>
<evidence type="ECO:0000313" key="2">
    <source>
        <dbReference type="Proteomes" id="UP001600894"/>
    </source>
</evidence>
<proteinExistence type="predicted"/>
<accession>A0ABQ0B008</accession>
<gene>
    <name evidence="1" type="ORF">F130042H8_26760</name>
</gene>
<comment type="caution">
    <text evidence="1">The sequence shown here is derived from an EMBL/GenBank/DDBJ whole genome shotgun (WGS) entry which is preliminary data.</text>
</comment>
<keyword evidence="2" id="KW-1185">Reference proteome</keyword>
<sequence>MRGAVTNINTIKNFMGNARRDIHNEYLFEALQAANEALQKQIAQEVQNVYPTKVKETAIYKLTGDCPICSAPVPVEQRYCWSCGQRLDWSKNRPIEKKWR</sequence>
<evidence type="ECO:0000313" key="1">
    <source>
        <dbReference type="EMBL" id="GAA6269616.1"/>
    </source>
</evidence>
<dbReference type="EMBL" id="BAABXL010000001">
    <property type="protein sequence ID" value="GAA6269616.1"/>
    <property type="molecule type" value="Genomic_DNA"/>
</dbReference>
<name>A0ABQ0B008_9FIRM</name>
<evidence type="ECO:0008006" key="3">
    <source>
        <dbReference type="Google" id="ProtNLM"/>
    </source>
</evidence>
<reference evidence="1 2" key="1">
    <citation type="submission" date="2024-04" db="EMBL/GenBank/DDBJ databases">
        <title>Defined microbial consortia suppress multidrug-resistant proinflammatory Enterobacteriaceae via ecological control.</title>
        <authorList>
            <person name="Furuichi M."/>
            <person name="Kawaguchi T."/>
            <person name="Pust M."/>
            <person name="Yasuma K."/>
            <person name="Plichta D."/>
            <person name="Hasegawa N."/>
            <person name="Ohya T."/>
            <person name="Bhattarai S."/>
            <person name="Sasajima S."/>
            <person name="Aoto Y."/>
            <person name="Tuganbaev T."/>
            <person name="Yaginuma M."/>
            <person name="Ueda M."/>
            <person name="Okahashi N."/>
            <person name="Amafuji K."/>
            <person name="Kiridooshi Y."/>
            <person name="Sugita K."/>
            <person name="Strazar M."/>
            <person name="Skelly A."/>
            <person name="Suda W."/>
            <person name="Hattori M."/>
            <person name="Nakamoto N."/>
            <person name="Caballero S."/>
            <person name="Norman J."/>
            <person name="Olle B."/>
            <person name="Tanoue T."/>
            <person name="Arita M."/>
            <person name="Bucci V."/>
            <person name="Atarashi K."/>
            <person name="Xavier R."/>
            <person name="Honda K."/>
        </authorList>
    </citation>
    <scope>NUCLEOTIDE SEQUENCE [LARGE SCALE GENOMIC DNA]</scope>
    <source>
        <strain evidence="2">f13</strain>
    </source>
</reference>